<keyword evidence="2" id="KW-1185">Reference proteome</keyword>
<dbReference type="Proteomes" id="UP000635628">
    <property type="component" value="Unassembled WGS sequence"/>
</dbReference>
<name>A0ACA8ZS34_9GAMM</name>
<proteinExistence type="predicted"/>
<protein>
    <submittedName>
        <fullName evidence="1">Uncharacterized protein</fullName>
    </submittedName>
</protein>
<reference evidence="1" key="1">
    <citation type="submission" date="2020-05" db="EMBL/GenBank/DDBJ databases">
        <authorList>
            <person name="Petersen J."/>
            <person name="Sayavedra L."/>
        </authorList>
    </citation>
    <scope>NUCLEOTIDE SEQUENCE</scope>
    <source>
        <strain evidence="1">B azoricus SOX Menez Gwen</strain>
    </source>
</reference>
<sequence>KRIDHVNRLNSHHAKLNIKPSKKQYHS</sequence>
<feature type="non-terminal residue" evidence="1">
    <location>
        <position position="1"/>
    </location>
</feature>
<evidence type="ECO:0000313" key="1">
    <source>
        <dbReference type="EMBL" id="CAB5505693.1"/>
    </source>
</evidence>
<gene>
    <name evidence="1" type="ORF">AZO1586R_1961</name>
</gene>
<organism evidence="1 2">
    <name type="scientific">Bathymodiolus azoricus thioautotrophic gill symbiont</name>
    <dbReference type="NCBI Taxonomy" id="235205"/>
    <lineage>
        <taxon>Bacteria</taxon>
        <taxon>Pseudomonadati</taxon>
        <taxon>Pseudomonadota</taxon>
        <taxon>Gammaproteobacteria</taxon>
        <taxon>sulfur-oxidizing symbionts</taxon>
    </lineage>
</organism>
<evidence type="ECO:0000313" key="2">
    <source>
        <dbReference type="Proteomes" id="UP000635628"/>
    </source>
</evidence>
<dbReference type="EMBL" id="CAESAP020000294">
    <property type="protein sequence ID" value="CAB5505693.1"/>
    <property type="molecule type" value="Genomic_DNA"/>
</dbReference>
<comment type="caution">
    <text evidence="1">The sequence shown here is derived from an EMBL/GenBank/DDBJ whole genome shotgun (WGS) entry which is preliminary data.</text>
</comment>
<accession>A0ACA8ZS34</accession>